<gene>
    <name evidence="7" type="ORF">CJ231_09245</name>
</gene>
<dbReference type="RefSeq" id="WP_004350431.1">
    <property type="nucleotide sequence ID" value="NZ_CAUPNR010000070.1"/>
</dbReference>
<feature type="domain" description="GtrA/DPMS transmembrane" evidence="6">
    <location>
        <begin position="20"/>
        <end position="129"/>
    </location>
</feature>
<evidence type="ECO:0000256" key="5">
    <source>
        <dbReference type="SAM" id="Phobius"/>
    </source>
</evidence>
<organism evidence="7 8">
    <name type="scientific">Hoylesella buccalis</name>
    <dbReference type="NCBI Taxonomy" id="28127"/>
    <lineage>
        <taxon>Bacteria</taxon>
        <taxon>Pseudomonadati</taxon>
        <taxon>Bacteroidota</taxon>
        <taxon>Bacteroidia</taxon>
        <taxon>Bacteroidales</taxon>
        <taxon>Prevotellaceae</taxon>
        <taxon>Hoylesella</taxon>
    </lineage>
</organism>
<sequence length="166" mass="18503">MGYIKNAVITFGKAQISAWIASFVDFAVTIILAQFAELWYGYSTFIGALMGGITNCIINYKWVFHPDSINKRHVAARYMIVWAGSILLNTFGTLSLTEATGVSFIIVKAAVAIAVAVLWNYQMQRLFVFNAKLSRPLKKIINKKKTTIELPESTSSEAFILPDIEN</sequence>
<feature type="transmembrane region" description="Helical" evidence="5">
    <location>
        <begin position="42"/>
        <end position="63"/>
    </location>
</feature>
<comment type="caution">
    <text evidence="7">The sequence shown here is derived from an EMBL/GenBank/DDBJ whole genome shotgun (WGS) entry which is preliminary data.</text>
</comment>
<dbReference type="InterPro" id="IPR007267">
    <property type="entry name" value="GtrA_DPMS_TM"/>
</dbReference>
<protein>
    <submittedName>
        <fullName evidence="7">Polysaccharide biosynthesis protein GtrA</fullName>
    </submittedName>
</protein>
<keyword evidence="2 5" id="KW-0812">Transmembrane</keyword>
<dbReference type="Pfam" id="PF04138">
    <property type="entry name" value="GtrA_DPMS_TM"/>
    <property type="match status" value="1"/>
</dbReference>
<dbReference type="EMBL" id="PNGJ01000007">
    <property type="protein sequence ID" value="PMC23709.1"/>
    <property type="molecule type" value="Genomic_DNA"/>
</dbReference>
<evidence type="ECO:0000259" key="6">
    <source>
        <dbReference type="Pfam" id="PF04138"/>
    </source>
</evidence>
<evidence type="ECO:0000313" key="7">
    <source>
        <dbReference type="EMBL" id="PMC23709.1"/>
    </source>
</evidence>
<reference evidence="7 8" key="1">
    <citation type="submission" date="2017-09" db="EMBL/GenBank/DDBJ databases">
        <title>Bacterial strain isolated from the female urinary microbiota.</title>
        <authorList>
            <person name="Thomas-White K."/>
            <person name="Kumar N."/>
            <person name="Forster S."/>
            <person name="Putonti C."/>
            <person name="Lawley T."/>
            <person name="Wolfe A.J."/>
        </authorList>
    </citation>
    <scope>NUCLEOTIDE SEQUENCE [LARGE SCALE GENOMIC DNA]</scope>
    <source>
        <strain evidence="7 8">UMB0536</strain>
    </source>
</reference>
<keyword evidence="4 5" id="KW-0472">Membrane</keyword>
<evidence type="ECO:0000256" key="1">
    <source>
        <dbReference type="ARBA" id="ARBA00004141"/>
    </source>
</evidence>
<comment type="subcellular location">
    <subcellularLocation>
        <location evidence="1">Membrane</location>
        <topology evidence="1">Multi-pass membrane protein</topology>
    </subcellularLocation>
</comment>
<name>A0A2N6QPV2_9BACT</name>
<dbReference type="AlphaFoldDB" id="A0A2N6QPV2"/>
<accession>A0A2N6QPV2</accession>
<evidence type="ECO:0000256" key="3">
    <source>
        <dbReference type="ARBA" id="ARBA00022989"/>
    </source>
</evidence>
<feature type="transmembrane region" description="Helical" evidence="5">
    <location>
        <begin position="102"/>
        <end position="121"/>
    </location>
</feature>
<keyword evidence="3 5" id="KW-1133">Transmembrane helix</keyword>
<proteinExistence type="predicted"/>
<dbReference type="GO" id="GO:0000271">
    <property type="term" value="P:polysaccharide biosynthetic process"/>
    <property type="evidence" value="ECO:0007669"/>
    <property type="project" value="InterPro"/>
</dbReference>
<evidence type="ECO:0000256" key="2">
    <source>
        <dbReference type="ARBA" id="ARBA00022692"/>
    </source>
</evidence>
<dbReference type="GeneID" id="97996952"/>
<feature type="transmembrane region" description="Helical" evidence="5">
    <location>
        <begin position="16"/>
        <end position="36"/>
    </location>
</feature>
<evidence type="ECO:0000256" key="4">
    <source>
        <dbReference type="ARBA" id="ARBA00023136"/>
    </source>
</evidence>
<dbReference type="Proteomes" id="UP000235564">
    <property type="component" value="Unassembled WGS sequence"/>
</dbReference>
<dbReference type="OrthoDB" id="961506at2"/>
<feature type="transmembrane region" description="Helical" evidence="5">
    <location>
        <begin position="75"/>
        <end position="96"/>
    </location>
</feature>
<dbReference type="GO" id="GO:0016020">
    <property type="term" value="C:membrane"/>
    <property type="evidence" value="ECO:0007669"/>
    <property type="project" value="UniProtKB-SubCell"/>
</dbReference>
<evidence type="ECO:0000313" key="8">
    <source>
        <dbReference type="Proteomes" id="UP000235564"/>
    </source>
</evidence>